<gene>
    <name evidence="1" type="ORF">ACFQBQ_07265</name>
</gene>
<dbReference type="EMBL" id="JBHSWI010000001">
    <property type="protein sequence ID" value="MFC6645387.1"/>
    <property type="molecule type" value="Genomic_DNA"/>
</dbReference>
<evidence type="ECO:0000313" key="2">
    <source>
        <dbReference type="Proteomes" id="UP001596391"/>
    </source>
</evidence>
<proteinExistence type="predicted"/>
<organism evidence="1 2">
    <name type="scientific">Granulicella cerasi</name>
    <dbReference type="NCBI Taxonomy" id="741063"/>
    <lineage>
        <taxon>Bacteria</taxon>
        <taxon>Pseudomonadati</taxon>
        <taxon>Acidobacteriota</taxon>
        <taxon>Terriglobia</taxon>
        <taxon>Terriglobales</taxon>
        <taxon>Acidobacteriaceae</taxon>
        <taxon>Granulicella</taxon>
    </lineage>
</organism>
<evidence type="ECO:0000313" key="1">
    <source>
        <dbReference type="EMBL" id="MFC6645387.1"/>
    </source>
</evidence>
<protein>
    <submittedName>
        <fullName evidence="1">Uncharacterized protein</fullName>
    </submittedName>
</protein>
<keyword evidence="2" id="KW-1185">Reference proteome</keyword>
<reference evidence="2" key="1">
    <citation type="journal article" date="2019" name="Int. J. Syst. Evol. Microbiol.">
        <title>The Global Catalogue of Microorganisms (GCM) 10K type strain sequencing project: providing services to taxonomists for standard genome sequencing and annotation.</title>
        <authorList>
            <consortium name="The Broad Institute Genomics Platform"/>
            <consortium name="The Broad Institute Genome Sequencing Center for Infectious Disease"/>
            <person name="Wu L."/>
            <person name="Ma J."/>
        </authorList>
    </citation>
    <scope>NUCLEOTIDE SEQUENCE [LARGE SCALE GENOMIC DNA]</scope>
    <source>
        <strain evidence="2">CGMCC 1.16026</strain>
    </source>
</reference>
<sequence length="177" mass="19641">MSTALFSFFGAIVVASGMSVRLDHLHSGRATVRYIHPPNVELDLRLASGGMNRIPLTYEEIGQQRRGAIWKAEVVAEEAAHFVIFTDRFSSNSNIQGECGASDGEQYLHIISLAAPMRETLSLNIDSCYQSLKPIDGYPQYDPVARVLSIKIEHEDTDKVTLSRYHLNSDGTAQMIN</sequence>
<accession>A0ABW1Z7E7</accession>
<dbReference type="Proteomes" id="UP001596391">
    <property type="component" value="Unassembled WGS sequence"/>
</dbReference>
<comment type="caution">
    <text evidence="1">The sequence shown here is derived from an EMBL/GenBank/DDBJ whole genome shotgun (WGS) entry which is preliminary data.</text>
</comment>
<dbReference type="RefSeq" id="WP_263371760.1">
    <property type="nucleotide sequence ID" value="NZ_JAGSYD010000003.1"/>
</dbReference>
<name>A0ABW1Z7E7_9BACT</name>